<comment type="similarity">
    <text evidence="4">Belongs to the alpha-IPM synthase/homocitrate synthase family. Homocitrate synthase LYS20/LYS21 subfamily.</text>
</comment>
<evidence type="ECO:0000256" key="6">
    <source>
        <dbReference type="ARBA" id="ARBA00022605"/>
    </source>
</evidence>
<dbReference type="PROSITE" id="PS00816">
    <property type="entry name" value="AIPM_HOMOCIT_SYNTH_2"/>
    <property type="match status" value="1"/>
</dbReference>
<evidence type="ECO:0000256" key="12">
    <source>
        <dbReference type="ARBA" id="ARBA00048363"/>
    </source>
</evidence>
<dbReference type="AlphaFoldDB" id="A0A6J4VRA4"/>
<evidence type="ECO:0000256" key="5">
    <source>
        <dbReference type="ARBA" id="ARBA00012974"/>
    </source>
</evidence>
<dbReference type="Gene3D" id="3.20.20.70">
    <property type="entry name" value="Aldolase class I"/>
    <property type="match status" value="1"/>
</dbReference>
<sequence>MSTRDWHIIDSTLREGEQFALSSFTLADKVEIAKALDAFGVEYLELTTPVASPESRRALETVAGLGLNAKILTHTRANLHDARLAADCGADGIDILFGTSSELRTFSHGRGVGEIIDESLEVIRFVKSRGLNVRFSSEDTFRSDKSDLLRVYAAADRAGVDRVGLADTVGVASPTQVRELVADVRAVVGCDIEFHGHNDTGCAVANAFEAVRAGATHVDTSILGIGERNGITPLGGFLARMFTQNPGRLQAKYALELLPELDAMIARMTGCGVPFNTPLTGAFAYNHKAGMHLKAIYLNPNSYEVIPPEVFGVSRTMQIGSRLTGRNAIAARASELGLTLPVEVLSSITKQIKARADGGDLALCEIDALLRDAAQPEEVLA</sequence>
<gene>
    <name evidence="16" type="ORF">AVDCRST_MAG86-3734</name>
</gene>
<keyword evidence="16" id="KW-0012">Acyltransferase</keyword>
<dbReference type="InterPro" id="IPR048253">
    <property type="entry name" value="DRE_TIM_HCS_fun_bact"/>
</dbReference>
<dbReference type="NCBIfam" id="TIGR02146">
    <property type="entry name" value="LysS_fung_arch"/>
    <property type="match status" value="1"/>
</dbReference>
<dbReference type="PROSITE" id="PS00815">
    <property type="entry name" value="AIPM_HOMOCIT_SYNTH_1"/>
    <property type="match status" value="1"/>
</dbReference>
<dbReference type="EMBL" id="CADCWP010000316">
    <property type="protein sequence ID" value="CAA9585811.1"/>
    <property type="molecule type" value="Genomic_DNA"/>
</dbReference>
<evidence type="ECO:0000256" key="13">
    <source>
        <dbReference type="NCBIfam" id="TIGR02146"/>
    </source>
</evidence>
<dbReference type="Gene3D" id="1.10.238.260">
    <property type="match status" value="1"/>
</dbReference>
<evidence type="ECO:0000259" key="15">
    <source>
        <dbReference type="PROSITE" id="PS50991"/>
    </source>
</evidence>
<dbReference type="PROSITE" id="PS50991">
    <property type="entry name" value="PYR_CT"/>
    <property type="match status" value="1"/>
</dbReference>
<dbReference type="InterPro" id="IPR002034">
    <property type="entry name" value="AIPM/Hcit_synth_CS"/>
</dbReference>
<evidence type="ECO:0000256" key="8">
    <source>
        <dbReference type="ARBA" id="ARBA00022723"/>
    </source>
</evidence>
<dbReference type="UniPathway" id="UPA00033">
    <property type="reaction ID" value="UER00028"/>
</dbReference>
<keyword evidence="8" id="KW-0479">Metal-binding</keyword>
<dbReference type="InterPro" id="IPR050073">
    <property type="entry name" value="2-IPM_HCS-like"/>
</dbReference>
<comment type="catalytic activity">
    <reaction evidence="12">
        <text>acetyl-CoA + 2-oxoglutarate + H2O = (2R)-homocitrate + CoA + H(+)</text>
        <dbReference type="Rhea" id="RHEA:12929"/>
        <dbReference type="ChEBI" id="CHEBI:15377"/>
        <dbReference type="ChEBI" id="CHEBI:15378"/>
        <dbReference type="ChEBI" id="CHEBI:16810"/>
        <dbReference type="ChEBI" id="CHEBI:57287"/>
        <dbReference type="ChEBI" id="CHEBI:57288"/>
        <dbReference type="ChEBI" id="CHEBI:58884"/>
        <dbReference type="EC" id="2.3.3.14"/>
    </reaction>
    <physiologicalReaction direction="left-to-right" evidence="12">
        <dbReference type="Rhea" id="RHEA:12930"/>
    </physiologicalReaction>
</comment>
<comment type="pathway">
    <text evidence="3">Amino-acid biosynthesis; L-lysine biosynthesis via AAA pathway; L-alpha-aminoadipate from 2-oxoglutarate: step 1/5.</text>
</comment>
<organism evidence="16">
    <name type="scientific">uncultured Truepera sp</name>
    <dbReference type="NCBI Taxonomy" id="543023"/>
    <lineage>
        <taxon>Bacteria</taxon>
        <taxon>Thermotogati</taxon>
        <taxon>Deinococcota</taxon>
        <taxon>Deinococci</taxon>
        <taxon>Trueperales</taxon>
        <taxon>Trueperaceae</taxon>
        <taxon>Truepera</taxon>
        <taxon>environmental samples</taxon>
    </lineage>
</organism>
<evidence type="ECO:0000256" key="10">
    <source>
        <dbReference type="ARBA" id="ARBA00023154"/>
    </source>
</evidence>
<accession>A0A6J4VRA4</accession>
<dbReference type="InterPro" id="IPR000891">
    <property type="entry name" value="PYR_CT"/>
</dbReference>
<name>A0A6J4VRA4_9DEIN</name>
<evidence type="ECO:0000256" key="7">
    <source>
        <dbReference type="ARBA" id="ARBA00022679"/>
    </source>
</evidence>
<comment type="cofactor">
    <cofactor evidence="2">
        <name>Mg(2+)</name>
        <dbReference type="ChEBI" id="CHEBI:18420"/>
    </cofactor>
</comment>
<feature type="domain" description="Pyruvate carboxyltransferase" evidence="15">
    <location>
        <begin position="6"/>
        <end position="259"/>
    </location>
</feature>
<comment type="cofactor">
    <cofactor evidence="1">
        <name>Mn(2+)</name>
        <dbReference type="ChEBI" id="CHEBI:29035"/>
    </cofactor>
</comment>
<dbReference type="InterPro" id="IPR054691">
    <property type="entry name" value="LeuA/HCS_post-cat"/>
</dbReference>
<dbReference type="Pfam" id="PF00682">
    <property type="entry name" value="HMGL-like"/>
    <property type="match status" value="1"/>
</dbReference>
<keyword evidence="6" id="KW-0028">Amino-acid biosynthesis</keyword>
<dbReference type="InterPro" id="IPR011872">
    <property type="entry name" value="Homocitrate_synth"/>
</dbReference>
<evidence type="ECO:0000256" key="9">
    <source>
        <dbReference type="ARBA" id="ARBA00022842"/>
    </source>
</evidence>
<dbReference type="PANTHER" id="PTHR10277:SF48">
    <property type="entry name" value="HOMOCITRATE SYNTHASE, CYTOSOLIC ISOZYME-RELATED"/>
    <property type="match status" value="1"/>
</dbReference>
<evidence type="ECO:0000256" key="1">
    <source>
        <dbReference type="ARBA" id="ARBA00001936"/>
    </source>
</evidence>
<dbReference type="Pfam" id="PF22617">
    <property type="entry name" value="HCS_D2"/>
    <property type="match status" value="1"/>
</dbReference>
<keyword evidence="10" id="KW-0457">Lysine biosynthesis</keyword>
<dbReference type="InterPro" id="IPR013785">
    <property type="entry name" value="Aldolase_TIM"/>
</dbReference>
<dbReference type="GO" id="GO:0004410">
    <property type="term" value="F:homocitrate synthase activity"/>
    <property type="evidence" value="ECO:0007669"/>
    <property type="project" value="UniProtKB-EC"/>
</dbReference>
<keyword evidence="9" id="KW-0460">Magnesium</keyword>
<keyword evidence="7 14" id="KW-0808">Transferase</keyword>
<proteinExistence type="inferred from homology"/>
<dbReference type="SUPFAM" id="SSF51569">
    <property type="entry name" value="Aldolase"/>
    <property type="match status" value="1"/>
</dbReference>
<evidence type="ECO:0000313" key="16">
    <source>
        <dbReference type="EMBL" id="CAA9585811.1"/>
    </source>
</evidence>
<evidence type="ECO:0000256" key="11">
    <source>
        <dbReference type="ARBA" id="ARBA00023211"/>
    </source>
</evidence>
<dbReference type="EC" id="2.3.3.14" evidence="5 13"/>
<protein>
    <recommendedName>
        <fullName evidence="5 13">Homocitrate synthase</fullName>
        <ecNumber evidence="5 13">2.3.3.14</ecNumber>
    </recommendedName>
</protein>
<evidence type="ECO:0000256" key="14">
    <source>
        <dbReference type="RuleBase" id="RU003523"/>
    </source>
</evidence>
<dbReference type="PANTHER" id="PTHR10277">
    <property type="entry name" value="HOMOCITRATE SYNTHASE-RELATED"/>
    <property type="match status" value="1"/>
</dbReference>
<evidence type="ECO:0000256" key="3">
    <source>
        <dbReference type="ARBA" id="ARBA00004755"/>
    </source>
</evidence>
<keyword evidence="11" id="KW-0464">Manganese</keyword>
<dbReference type="GO" id="GO:0019878">
    <property type="term" value="P:lysine biosynthetic process via aminoadipic acid"/>
    <property type="evidence" value="ECO:0007669"/>
    <property type="project" value="UniProtKB-UniPathway"/>
</dbReference>
<evidence type="ECO:0000256" key="2">
    <source>
        <dbReference type="ARBA" id="ARBA00001946"/>
    </source>
</evidence>
<evidence type="ECO:0000256" key="4">
    <source>
        <dbReference type="ARBA" id="ARBA00006361"/>
    </source>
</evidence>
<dbReference type="CDD" id="cd07948">
    <property type="entry name" value="DRE_TIM_HCS"/>
    <property type="match status" value="1"/>
</dbReference>
<reference evidence="16" key="1">
    <citation type="submission" date="2020-02" db="EMBL/GenBank/DDBJ databases">
        <authorList>
            <person name="Meier V. D."/>
        </authorList>
    </citation>
    <scope>NUCLEOTIDE SEQUENCE</scope>
    <source>
        <strain evidence="16">AVDCRST_MAG86</strain>
    </source>
</reference>
<dbReference type="GO" id="GO:0046872">
    <property type="term" value="F:metal ion binding"/>
    <property type="evidence" value="ECO:0007669"/>
    <property type="project" value="UniProtKB-KW"/>
</dbReference>